<comment type="subcellular location">
    <subcellularLocation>
        <location evidence="1">Membrane</location>
        <topology evidence="1">Multi-pass membrane protein</topology>
    </subcellularLocation>
</comment>
<gene>
    <name evidence="8" type="ORF">OVY01_10795</name>
</gene>
<organism evidence="8 9">
    <name type="scientific">Robbsia betulipollinis</name>
    <dbReference type="NCBI Taxonomy" id="2981849"/>
    <lineage>
        <taxon>Bacteria</taxon>
        <taxon>Pseudomonadati</taxon>
        <taxon>Pseudomonadota</taxon>
        <taxon>Betaproteobacteria</taxon>
        <taxon>Burkholderiales</taxon>
        <taxon>Burkholderiaceae</taxon>
        <taxon>Robbsia</taxon>
    </lineage>
</organism>
<evidence type="ECO:0000313" key="8">
    <source>
        <dbReference type="EMBL" id="MCY0387713.1"/>
    </source>
</evidence>
<dbReference type="PANTHER" id="PTHR37422:SF13">
    <property type="entry name" value="LIPOPOLYSACCHARIDE BIOSYNTHESIS PROTEIN PA4999-RELATED"/>
    <property type="match status" value="1"/>
</dbReference>
<feature type="transmembrane region" description="Helical" evidence="6">
    <location>
        <begin position="200"/>
        <end position="217"/>
    </location>
</feature>
<evidence type="ECO:0000256" key="3">
    <source>
        <dbReference type="ARBA" id="ARBA00022989"/>
    </source>
</evidence>
<proteinExistence type="predicted"/>
<dbReference type="Pfam" id="PF04932">
    <property type="entry name" value="Wzy_C"/>
    <property type="match status" value="1"/>
</dbReference>
<name>A0ABT3ZMD0_9BURK</name>
<feature type="transmembrane region" description="Helical" evidence="6">
    <location>
        <begin position="245"/>
        <end position="262"/>
    </location>
</feature>
<feature type="domain" description="O-antigen ligase-related" evidence="7">
    <location>
        <begin position="232"/>
        <end position="396"/>
    </location>
</feature>
<feature type="region of interest" description="Disordered" evidence="5">
    <location>
        <begin position="130"/>
        <end position="152"/>
    </location>
</feature>
<dbReference type="Proteomes" id="UP001082899">
    <property type="component" value="Unassembled WGS sequence"/>
</dbReference>
<sequence>MKQKFAEGLLLSAICAVAFAVMFGHFTGVKNIALAFAALGLLAVALMRERPPADAHYAPWPDAGLLVPLVLWMTWTAASLAWSVFPAASAAAWVDEVAIPTLGFFAFYRIASIGRPAASAAGARSAKARPRERAVGAAPSNALAAPPEERDRADRPRSAVAFEASCWVATFLLAALSLYGVNQLAPELPKPGVLHFYERVGHTSTFALIVLPLFVAMSVRPATRLAGLSGAVLAIVIGLVSLNRFFGVSAVVTLLIGLAPALRRRKILTCVLLLGVLAGLAAALTYSNSERLPGPGNNAGQSKSQVFEHALDAQRWRQSLQRMVRVDPRPQIWHAYAELGMRHPWLGVGFGKPLPAYAYAEALPPDLTSQEPHARTHSHDLFLNTWLQVGVVGLVLECLLFVALIRAFLRTAPADVWLRAAGVALVCGVISKNLTDDFLWQSTSLAFWGQAGWLLGRARLSGMIRYRMASGRSVAMRRLRRVGN</sequence>
<keyword evidence="3 6" id="KW-1133">Transmembrane helix</keyword>
<dbReference type="InterPro" id="IPR007016">
    <property type="entry name" value="O-antigen_ligase-rel_domated"/>
</dbReference>
<protein>
    <submittedName>
        <fullName evidence="8">O-antigen ligase family protein</fullName>
    </submittedName>
</protein>
<feature type="transmembrane region" description="Helical" evidence="6">
    <location>
        <begin position="32"/>
        <end position="48"/>
    </location>
</feature>
<accession>A0ABT3ZMD0</accession>
<dbReference type="InterPro" id="IPR051533">
    <property type="entry name" value="WaaL-like"/>
</dbReference>
<keyword evidence="2 6" id="KW-0812">Transmembrane</keyword>
<comment type="caution">
    <text evidence="8">The sequence shown here is derived from an EMBL/GenBank/DDBJ whole genome shotgun (WGS) entry which is preliminary data.</text>
</comment>
<keyword evidence="4 6" id="KW-0472">Membrane</keyword>
<dbReference type="GO" id="GO:0016874">
    <property type="term" value="F:ligase activity"/>
    <property type="evidence" value="ECO:0007669"/>
    <property type="project" value="UniProtKB-KW"/>
</dbReference>
<reference evidence="8" key="1">
    <citation type="submission" date="2022-11" db="EMBL/GenBank/DDBJ databases">
        <title>Robbsia betulipollinis sp. nov., isolated from pollen of birch (Betula pendula).</title>
        <authorList>
            <person name="Shi H."/>
            <person name="Ambika Manirajan B."/>
            <person name="Ratering S."/>
            <person name="Geissler-Plaum R."/>
            <person name="Schnell S."/>
        </authorList>
    </citation>
    <scope>NUCLEOTIDE SEQUENCE</scope>
    <source>
        <strain evidence="8">Bb-Pol-6</strain>
    </source>
</reference>
<feature type="transmembrane region" description="Helical" evidence="6">
    <location>
        <begin position="9"/>
        <end position="26"/>
    </location>
</feature>
<evidence type="ECO:0000256" key="2">
    <source>
        <dbReference type="ARBA" id="ARBA00022692"/>
    </source>
</evidence>
<feature type="transmembrane region" description="Helical" evidence="6">
    <location>
        <begin position="386"/>
        <end position="409"/>
    </location>
</feature>
<evidence type="ECO:0000313" key="9">
    <source>
        <dbReference type="Proteomes" id="UP001082899"/>
    </source>
</evidence>
<feature type="transmembrane region" description="Helical" evidence="6">
    <location>
        <begin position="222"/>
        <end position="239"/>
    </location>
</feature>
<dbReference type="EMBL" id="JAPMXC010000001">
    <property type="protein sequence ID" value="MCY0387713.1"/>
    <property type="molecule type" value="Genomic_DNA"/>
</dbReference>
<evidence type="ECO:0000256" key="4">
    <source>
        <dbReference type="ARBA" id="ARBA00023136"/>
    </source>
</evidence>
<evidence type="ECO:0000259" key="7">
    <source>
        <dbReference type="Pfam" id="PF04932"/>
    </source>
</evidence>
<keyword evidence="8" id="KW-0436">Ligase</keyword>
<evidence type="ECO:0000256" key="1">
    <source>
        <dbReference type="ARBA" id="ARBA00004141"/>
    </source>
</evidence>
<dbReference type="PANTHER" id="PTHR37422">
    <property type="entry name" value="TEICHURONIC ACID BIOSYNTHESIS PROTEIN TUAE"/>
    <property type="match status" value="1"/>
</dbReference>
<feature type="transmembrane region" description="Helical" evidence="6">
    <location>
        <begin position="60"/>
        <end position="84"/>
    </location>
</feature>
<evidence type="ECO:0000256" key="5">
    <source>
        <dbReference type="SAM" id="MobiDB-lite"/>
    </source>
</evidence>
<keyword evidence="9" id="KW-1185">Reference proteome</keyword>
<evidence type="ECO:0000256" key="6">
    <source>
        <dbReference type="SAM" id="Phobius"/>
    </source>
</evidence>
<dbReference type="RefSeq" id="WP_267847436.1">
    <property type="nucleotide sequence ID" value="NZ_JAPMXC010000001.1"/>
</dbReference>
<feature type="transmembrane region" description="Helical" evidence="6">
    <location>
        <begin position="267"/>
        <end position="286"/>
    </location>
</feature>
<feature type="transmembrane region" description="Helical" evidence="6">
    <location>
        <begin position="160"/>
        <end position="180"/>
    </location>
</feature>